<evidence type="ECO:0000313" key="3">
    <source>
        <dbReference type="Proteomes" id="UP000684084"/>
    </source>
</evidence>
<dbReference type="AlphaFoldDB" id="A0A916E7R4"/>
<dbReference type="EMBL" id="CAGKOT010000016">
    <property type="protein sequence ID" value="CAB5361177.1"/>
    <property type="molecule type" value="Genomic_DNA"/>
</dbReference>
<reference evidence="2" key="1">
    <citation type="submission" date="2020-05" db="EMBL/GenBank/DDBJ databases">
        <authorList>
            <person name="Rincon C."/>
            <person name="Sanders R I."/>
            <person name="Robbins C."/>
            <person name="Chaturvedi A."/>
        </authorList>
    </citation>
    <scope>NUCLEOTIDE SEQUENCE</scope>
    <source>
        <strain evidence="2">CHB12</strain>
    </source>
</reference>
<name>A0A916E7R4_9GLOM</name>
<sequence>MSSATPVYNFIELGLEEYEENEMVLDVVHDLMTFFKDSTNCTCRNSSNKKDLRTCFEKVGFKRFFERHLELKALEKHEFELHIKSQLMVFEISNEKDEKNEKDKKSQNGLIERTHGNTGRVSRRNSKVFVDFNITSSVKEYLVQYGTIYGLPSPMRHRNDSGNFIYLPTGENYTSIYKKYKEDFYLEHDESETIISYSTFRRL</sequence>
<evidence type="ECO:0000313" key="2">
    <source>
        <dbReference type="EMBL" id="CAB5361177.1"/>
    </source>
</evidence>
<evidence type="ECO:0000256" key="1">
    <source>
        <dbReference type="SAM" id="MobiDB-lite"/>
    </source>
</evidence>
<comment type="caution">
    <text evidence="2">The sequence shown here is derived from an EMBL/GenBank/DDBJ whole genome shotgun (WGS) entry which is preliminary data.</text>
</comment>
<feature type="region of interest" description="Disordered" evidence="1">
    <location>
        <begin position="98"/>
        <end position="119"/>
    </location>
</feature>
<protein>
    <submittedName>
        <fullName evidence="2">Uncharacterized protein</fullName>
    </submittedName>
</protein>
<dbReference type="Proteomes" id="UP000684084">
    <property type="component" value="Unassembled WGS sequence"/>
</dbReference>
<dbReference type="VEuPathDB" id="FungiDB:RhiirFUN_005304"/>
<accession>A0A916E7R4</accession>
<proteinExistence type="predicted"/>
<gene>
    <name evidence="2" type="ORF">CHRIB12_LOCUS8482</name>
</gene>
<dbReference type="OrthoDB" id="2407452at2759"/>
<organism evidence="2 3">
    <name type="scientific">Rhizophagus irregularis</name>
    <dbReference type="NCBI Taxonomy" id="588596"/>
    <lineage>
        <taxon>Eukaryota</taxon>
        <taxon>Fungi</taxon>
        <taxon>Fungi incertae sedis</taxon>
        <taxon>Mucoromycota</taxon>
        <taxon>Glomeromycotina</taxon>
        <taxon>Glomeromycetes</taxon>
        <taxon>Glomerales</taxon>
        <taxon>Glomeraceae</taxon>
        <taxon>Rhizophagus</taxon>
    </lineage>
</organism>